<dbReference type="Gene3D" id="3.40.220.10">
    <property type="entry name" value="Leucine Aminopeptidase, subunit E, domain 1"/>
    <property type="match status" value="1"/>
</dbReference>
<sequence length="434" mass="47947">MEFLDSENELLERASVPLLPEDTKGVKSLLVKEDGILKLLTVYNKEDPFETGYGLGKSLKKFKFSVVDLRKVDNPYAIVTGLALTAWDFDKYKSDKKERTVYFVVRDCDELKEALEHARAQMFARELASEPPNQLNPRTFPDRVREVVRGLPISVTVLEKEDLEKEGLNLLLAVGKGSDIPPRLMILEYNGGGKKVSLVGKGVTFDAGGYDLKPPNYMEGMHADMSGAAAVTSATIWAAKLNLDVNLVTLVPLAENLISGRAYKPEDIIKSYSGKYVHISNTDAEGRLILADALTYAKKYSPSVTFTLATLTGAQIIALGYDIAALYATDDELAKVVEEASKETGELVWRMPLYKKYKEYLSHPAADIANISKKRQAGSIMGALFLKEFAPEPWVYLDIAGPAMANSIGASWCSPYPTGWGTRLMLRTLKKMGR</sequence>
<dbReference type="PANTHER" id="PTHR11963">
    <property type="entry name" value="LEUCINE AMINOPEPTIDASE-RELATED"/>
    <property type="match status" value="1"/>
</dbReference>
<evidence type="ECO:0000313" key="7">
    <source>
        <dbReference type="Proteomes" id="UP001063698"/>
    </source>
</evidence>
<dbReference type="CDD" id="cd00433">
    <property type="entry name" value="Peptidase_M17"/>
    <property type="match status" value="1"/>
</dbReference>
<organism evidence="6 7">
    <name type="scientific">Ignicoccus pacificus DSM 13166</name>
    <dbReference type="NCBI Taxonomy" id="940294"/>
    <lineage>
        <taxon>Archaea</taxon>
        <taxon>Thermoproteota</taxon>
        <taxon>Thermoprotei</taxon>
        <taxon>Desulfurococcales</taxon>
        <taxon>Desulfurococcaceae</taxon>
        <taxon>Ignicoccus</taxon>
    </lineage>
</organism>
<dbReference type="EMBL" id="CP006868">
    <property type="protein sequence ID" value="UXD21925.1"/>
    <property type="molecule type" value="Genomic_DNA"/>
</dbReference>
<keyword evidence="4" id="KW-0378">Hydrolase</keyword>
<feature type="domain" description="Cytosol aminopeptidase" evidence="5">
    <location>
        <begin position="281"/>
        <end position="288"/>
    </location>
</feature>
<dbReference type="Pfam" id="PF00883">
    <property type="entry name" value="Peptidase_M17"/>
    <property type="match status" value="1"/>
</dbReference>
<accession>A0A977KA88</accession>
<dbReference type="GO" id="GO:0030145">
    <property type="term" value="F:manganese ion binding"/>
    <property type="evidence" value="ECO:0007669"/>
    <property type="project" value="InterPro"/>
</dbReference>
<dbReference type="Gene3D" id="3.40.630.10">
    <property type="entry name" value="Zn peptidases"/>
    <property type="match status" value="1"/>
</dbReference>
<comment type="similarity">
    <text evidence="1">Belongs to the peptidase M17 family.</text>
</comment>
<keyword evidence="3" id="KW-0645">Protease</keyword>
<dbReference type="PRINTS" id="PR00481">
    <property type="entry name" value="LAMNOPPTDASE"/>
</dbReference>
<evidence type="ECO:0000256" key="2">
    <source>
        <dbReference type="ARBA" id="ARBA00022438"/>
    </source>
</evidence>
<dbReference type="SUPFAM" id="SSF52949">
    <property type="entry name" value="Macro domain-like"/>
    <property type="match status" value="1"/>
</dbReference>
<dbReference type="Proteomes" id="UP001063698">
    <property type="component" value="Chromosome"/>
</dbReference>
<evidence type="ECO:0000256" key="3">
    <source>
        <dbReference type="ARBA" id="ARBA00022670"/>
    </source>
</evidence>
<proteinExistence type="inferred from homology"/>
<evidence type="ECO:0000256" key="1">
    <source>
        <dbReference type="ARBA" id="ARBA00009528"/>
    </source>
</evidence>
<evidence type="ECO:0000313" key="6">
    <source>
        <dbReference type="EMBL" id="UXD21925.1"/>
    </source>
</evidence>
<evidence type="ECO:0000256" key="4">
    <source>
        <dbReference type="ARBA" id="ARBA00022801"/>
    </source>
</evidence>
<dbReference type="InterPro" id="IPR000819">
    <property type="entry name" value="Peptidase_M17_C"/>
</dbReference>
<dbReference type="GO" id="GO:0070006">
    <property type="term" value="F:metalloaminopeptidase activity"/>
    <property type="evidence" value="ECO:0007669"/>
    <property type="project" value="InterPro"/>
</dbReference>
<dbReference type="GO" id="GO:0005737">
    <property type="term" value="C:cytoplasm"/>
    <property type="evidence" value="ECO:0007669"/>
    <property type="project" value="InterPro"/>
</dbReference>
<dbReference type="GO" id="GO:0006508">
    <property type="term" value="P:proteolysis"/>
    <property type="evidence" value="ECO:0007669"/>
    <property type="project" value="UniProtKB-KW"/>
</dbReference>
<reference evidence="6" key="1">
    <citation type="submission" date="2013-11" db="EMBL/GenBank/DDBJ databases">
        <title>Comparative genomics of Ignicoccus.</title>
        <authorList>
            <person name="Podar M."/>
        </authorList>
    </citation>
    <scope>NUCLEOTIDE SEQUENCE</scope>
    <source>
        <strain evidence="6">DSM 13166</strain>
    </source>
</reference>
<dbReference type="InterPro" id="IPR043472">
    <property type="entry name" value="Macro_dom-like"/>
</dbReference>
<protein>
    <submittedName>
        <fullName evidence="6">Peptidase M17</fullName>
    </submittedName>
</protein>
<dbReference type="KEGG" id="ipc:IPA_09655"/>
<evidence type="ECO:0000259" key="5">
    <source>
        <dbReference type="PROSITE" id="PS00631"/>
    </source>
</evidence>
<gene>
    <name evidence="6" type="ORF">IPA_09655</name>
</gene>
<dbReference type="AlphaFoldDB" id="A0A977KA88"/>
<dbReference type="PANTHER" id="PTHR11963:SF23">
    <property type="entry name" value="CYTOSOL AMINOPEPTIDASE"/>
    <property type="match status" value="1"/>
</dbReference>
<dbReference type="PROSITE" id="PS00631">
    <property type="entry name" value="CYTOSOL_AP"/>
    <property type="match status" value="1"/>
</dbReference>
<keyword evidence="7" id="KW-1185">Reference proteome</keyword>
<keyword evidence="2" id="KW-0031">Aminopeptidase</keyword>
<name>A0A977KA88_9CREN</name>
<dbReference type="InterPro" id="IPR011356">
    <property type="entry name" value="Leucine_aapep/pepB"/>
</dbReference>
<dbReference type="SUPFAM" id="SSF53187">
    <property type="entry name" value="Zn-dependent exopeptidases"/>
    <property type="match status" value="1"/>
</dbReference>